<dbReference type="PROSITE" id="PS51257">
    <property type="entry name" value="PROKAR_LIPOPROTEIN"/>
    <property type="match status" value="1"/>
</dbReference>
<dbReference type="RefSeq" id="WP_408085907.1">
    <property type="nucleotide sequence ID" value="NZ_JBELPZ010000019.1"/>
</dbReference>
<reference evidence="1 2" key="1">
    <citation type="submission" date="2024-06" db="EMBL/GenBank/DDBJ databases">
        <authorList>
            <person name="Kaempfer P."/>
            <person name="Viver T."/>
        </authorList>
    </citation>
    <scope>NUCLEOTIDE SEQUENCE [LARGE SCALE GENOMIC DNA]</scope>
    <source>
        <strain evidence="1 2">ST-119</strain>
    </source>
</reference>
<keyword evidence="2" id="KW-1185">Reference proteome</keyword>
<evidence type="ECO:0000313" key="1">
    <source>
        <dbReference type="EMBL" id="MFL9845625.1"/>
    </source>
</evidence>
<protein>
    <recommendedName>
        <fullName evidence="3">Lipoprotein</fullName>
    </recommendedName>
</protein>
<name>A0ABW8Z265_9FLAO</name>
<comment type="caution">
    <text evidence="1">The sequence shown here is derived from an EMBL/GenBank/DDBJ whole genome shotgun (WGS) entry which is preliminary data.</text>
</comment>
<organism evidence="1 2">
    <name type="scientific">Flavobacterium rhizosphaerae</name>
    <dbReference type="NCBI Taxonomy" id="3163298"/>
    <lineage>
        <taxon>Bacteria</taxon>
        <taxon>Pseudomonadati</taxon>
        <taxon>Bacteroidota</taxon>
        <taxon>Flavobacteriia</taxon>
        <taxon>Flavobacteriales</taxon>
        <taxon>Flavobacteriaceae</taxon>
        <taxon>Flavobacterium</taxon>
    </lineage>
</organism>
<evidence type="ECO:0000313" key="2">
    <source>
        <dbReference type="Proteomes" id="UP001629156"/>
    </source>
</evidence>
<dbReference type="Proteomes" id="UP001629156">
    <property type="component" value="Unassembled WGS sequence"/>
</dbReference>
<dbReference type="EMBL" id="JBELPZ010000019">
    <property type="protein sequence ID" value="MFL9845625.1"/>
    <property type="molecule type" value="Genomic_DNA"/>
</dbReference>
<accession>A0ABW8Z265</accession>
<proteinExistence type="predicted"/>
<gene>
    <name evidence="1" type="ORF">ABS766_14475</name>
</gene>
<sequence>MKSVNLIPMSILSVVLSSCTHEPDHLNAVAQDATYSKVSGFAVGNAANPYDDVGQTYKDLLISYKSGNYAPKDYGAVIKIVTILTGRPVSATLQGTLTTIVNNPEVAANSIMSSSELSTAARNIVSGLIEDYDRLSAQPFDTTFNEITVLESGVLSNPALPAYDRRVLLSLTSVTRYALYHSCCEDTDWEKSVGNIVAALAGTLENNADGVTCALVTSIAGLEKIQL</sequence>
<evidence type="ECO:0008006" key="3">
    <source>
        <dbReference type="Google" id="ProtNLM"/>
    </source>
</evidence>